<dbReference type="EMBL" id="CALNXI010002751">
    <property type="protein sequence ID" value="CAH3190499.1"/>
    <property type="molecule type" value="Genomic_DNA"/>
</dbReference>
<proteinExistence type="predicted"/>
<feature type="non-terminal residue" evidence="2">
    <location>
        <position position="165"/>
    </location>
</feature>
<organism evidence="2 3">
    <name type="scientific">Porites evermanni</name>
    <dbReference type="NCBI Taxonomy" id="104178"/>
    <lineage>
        <taxon>Eukaryota</taxon>
        <taxon>Metazoa</taxon>
        <taxon>Cnidaria</taxon>
        <taxon>Anthozoa</taxon>
        <taxon>Hexacorallia</taxon>
        <taxon>Scleractinia</taxon>
        <taxon>Fungiina</taxon>
        <taxon>Poritidae</taxon>
        <taxon>Porites</taxon>
    </lineage>
</organism>
<feature type="non-terminal residue" evidence="2">
    <location>
        <position position="1"/>
    </location>
</feature>
<keyword evidence="1" id="KW-0472">Membrane</keyword>
<comment type="caution">
    <text evidence="2">The sequence shown here is derived from an EMBL/GenBank/DDBJ whole genome shotgun (WGS) entry which is preliminary data.</text>
</comment>
<evidence type="ECO:0000313" key="2">
    <source>
        <dbReference type="EMBL" id="CAH3190499.1"/>
    </source>
</evidence>
<feature type="transmembrane region" description="Helical" evidence="1">
    <location>
        <begin position="119"/>
        <end position="140"/>
    </location>
</feature>
<reference evidence="2 3" key="1">
    <citation type="submission" date="2022-05" db="EMBL/GenBank/DDBJ databases">
        <authorList>
            <consortium name="Genoscope - CEA"/>
            <person name="William W."/>
        </authorList>
    </citation>
    <scope>NUCLEOTIDE SEQUENCE [LARGE SCALE GENOMIC DNA]</scope>
</reference>
<keyword evidence="1" id="KW-1133">Transmembrane helix</keyword>
<gene>
    <name evidence="2" type="ORF">PEVE_00020529</name>
</gene>
<dbReference type="Proteomes" id="UP001159427">
    <property type="component" value="Unassembled WGS sequence"/>
</dbReference>
<name>A0ABN8SG62_9CNID</name>
<sequence length="165" mass="18280">EKRGPRSFNNNSNNNNNVPRLFINLVPPMDVSLLSSKSSCQCLKKGGEERAKIAQAVKNYKVTVRDGTPPKKTGSSHLNSCPKQMENPYLFTKTNSNTVMSKLISDDDQDSTSDDFPPAAAVALAVCLTAVVVIVVVFVWRTRKSRRRPEARKLLYAPGPHKPRI</sequence>
<evidence type="ECO:0000313" key="3">
    <source>
        <dbReference type="Proteomes" id="UP001159427"/>
    </source>
</evidence>
<keyword evidence="1" id="KW-0812">Transmembrane</keyword>
<evidence type="ECO:0000256" key="1">
    <source>
        <dbReference type="SAM" id="Phobius"/>
    </source>
</evidence>
<protein>
    <submittedName>
        <fullName evidence="2">Uncharacterized protein</fullName>
    </submittedName>
</protein>
<keyword evidence="3" id="KW-1185">Reference proteome</keyword>
<accession>A0ABN8SG62</accession>